<keyword evidence="5" id="KW-0547">Nucleotide-binding</keyword>
<comment type="subcellular location">
    <subcellularLocation>
        <location evidence="1">Cell inner membrane</location>
        <topology evidence="1">Peripheral membrane protein</topology>
    </subcellularLocation>
</comment>
<dbReference type="InterPro" id="IPR017871">
    <property type="entry name" value="ABC_transporter-like_CS"/>
</dbReference>
<proteinExistence type="inferred from homology"/>
<feature type="domain" description="ABC transporter" evidence="8">
    <location>
        <begin position="10"/>
        <end position="258"/>
    </location>
</feature>
<evidence type="ECO:0000256" key="4">
    <source>
        <dbReference type="ARBA" id="ARBA00022475"/>
    </source>
</evidence>
<dbReference type="GO" id="GO:0016887">
    <property type="term" value="F:ATP hydrolysis activity"/>
    <property type="evidence" value="ECO:0007669"/>
    <property type="project" value="InterPro"/>
</dbReference>
<evidence type="ECO:0000313" key="9">
    <source>
        <dbReference type="EMBL" id="AIC31362.1"/>
    </source>
</evidence>
<dbReference type="Pfam" id="PF08352">
    <property type="entry name" value="oligo_HPY"/>
    <property type="match status" value="1"/>
</dbReference>
<dbReference type="HOGENOM" id="CLU_000604_1_23_5"/>
<dbReference type="PROSITE" id="PS00211">
    <property type="entry name" value="ABC_TRANSPORTER_1"/>
    <property type="match status" value="1"/>
</dbReference>
<comment type="similarity">
    <text evidence="2">Belongs to the ABC transporter superfamily.</text>
</comment>
<name>A0A060IC89_RHIET</name>
<evidence type="ECO:0000256" key="6">
    <source>
        <dbReference type="ARBA" id="ARBA00022840"/>
    </source>
</evidence>
<dbReference type="KEGG" id="rei:IE4771_PE00136"/>
<dbReference type="NCBIfam" id="TIGR01727">
    <property type="entry name" value="oligo_HPY"/>
    <property type="match status" value="1"/>
</dbReference>
<dbReference type="Gene3D" id="3.40.50.300">
    <property type="entry name" value="P-loop containing nucleotide triphosphate hydrolases"/>
    <property type="match status" value="1"/>
</dbReference>
<dbReference type="AlphaFoldDB" id="A0A060IC89"/>
<dbReference type="InterPro" id="IPR013563">
    <property type="entry name" value="Oligopep_ABC_C"/>
</dbReference>
<sequence>MTDTDTLLTVENLNVSYRGNGRAAHILDSVNIEIGRGQSVGLVGESGSGKSTVAFALLGLLADNAEVSASHATFDGRVRSFAAGETASLRGTDIAIIFQDPMTALNPMFTIGAQLVDIQRRRFPKEKRRMLWARAEAVLADVGVQDAAARMHRYPHEFSGGMRQRVVIAMALLVEPKLLIADEPTTALDATIEAQVVEVLHRLRQRTSASMLVVSHSMGLIAELCDSVVVMYAGTVVENGRVADVLHHPRHPYTRALLACELDPFATFDPSQDLATIPGGVPDPSHRPAGCIFAGRCPARHDRCNEKPPQRQARDGQNYTCWLEAA</sequence>
<keyword evidence="3" id="KW-0813">Transport</keyword>
<dbReference type="SUPFAM" id="SSF52540">
    <property type="entry name" value="P-loop containing nucleoside triphosphate hydrolases"/>
    <property type="match status" value="1"/>
</dbReference>
<keyword evidence="6 9" id="KW-0067">ATP-binding</keyword>
<dbReference type="InterPro" id="IPR003593">
    <property type="entry name" value="AAA+_ATPase"/>
</dbReference>
<dbReference type="GO" id="GO:0015833">
    <property type="term" value="P:peptide transport"/>
    <property type="evidence" value="ECO:0007669"/>
    <property type="project" value="InterPro"/>
</dbReference>
<dbReference type="RefSeq" id="WP_040142673.1">
    <property type="nucleotide sequence ID" value="NZ_CP006991.1"/>
</dbReference>
<dbReference type="OrthoDB" id="9815712at2"/>
<dbReference type="Pfam" id="PF00005">
    <property type="entry name" value="ABC_tran"/>
    <property type="match status" value="1"/>
</dbReference>
<dbReference type="InterPro" id="IPR050388">
    <property type="entry name" value="ABC_Ni/Peptide_Import"/>
</dbReference>
<dbReference type="CDD" id="cd03257">
    <property type="entry name" value="ABC_NikE_OppD_transporters"/>
    <property type="match status" value="1"/>
</dbReference>
<keyword evidence="7" id="KW-0472">Membrane</keyword>
<keyword evidence="4" id="KW-1003">Cell membrane</keyword>
<dbReference type="Proteomes" id="UP000027180">
    <property type="component" value="Plasmid pRetIE4771e"/>
</dbReference>
<dbReference type="SMART" id="SM00382">
    <property type="entry name" value="AAA"/>
    <property type="match status" value="1"/>
</dbReference>
<dbReference type="PANTHER" id="PTHR43297">
    <property type="entry name" value="OLIGOPEPTIDE TRANSPORT ATP-BINDING PROTEIN APPD"/>
    <property type="match status" value="1"/>
</dbReference>
<geneLocation type="plasmid" evidence="9 10">
    <name>pRetIE4771e</name>
</geneLocation>
<evidence type="ECO:0000259" key="8">
    <source>
        <dbReference type="PROSITE" id="PS50893"/>
    </source>
</evidence>
<evidence type="ECO:0000256" key="2">
    <source>
        <dbReference type="ARBA" id="ARBA00005417"/>
    </source>
</evidence>
<dbReference type="GO" id="GO:0055085">
    <property type="term" value="P:transmembrane transport"/>
    <property type="evidence" value="ECO:0007669"/>
    <property type="project" value="UniProtKB-ARBA"/>
</dbReference>
<organism evidence="9 10">
    <name type="scientific">Rhizobium etli bv. mimosae str. IE4771</name>
    <dbReference type="NCBI Taxonomy" id="1432050"/>
    <lineage>
        <taxon>Bacteria</taxon>
        <taxon>Pseudomonadati</taxon>
        <taxon>Pseudomonadota</taxon>
        <taxon>Alphaproteobacteria</taxon>
        <taxon>Hyphomicrobiales</taxon>
        <taxon>Rhizobiaceae</taxon>
        <taxon>Rhizobium/Agrobacterium group</taxon>
        <taxon>Rhizobium</taxon>
    </lineage>
</organism>
<dbReference type="GO" id="GO:0005524">
    <property type="term" value="F:ATP binding"/>
    <property type="evidence" value="ECO:0007669"/>
    <property type="project" value="UniProtKB-KW"/>
</dbReference>
<dbReference type="InterPro" id="IPR027417">
    <property type="entry name" value="P-loop_NTPase"/>
</dbReference>
<dbReference type="PANTHER" id="PTHR43297:SF7">
    <property type="entry name" value="D,D-DIPEPTIDE TRANSPORT ATP-BINDING PROTEIN DDPD-RELATED"/>
    <property type="match status" value="1"/>
</dbReference>
<dbReference type="EMBL" id="CP006991">
    <property type="protein sequence ID" value="AIC31362.1"/>
    <property type="molecule type" value="Genomic_DNA"/>
</dbReference>
<dbReference type="FunFam" id="3.40.50.300:FF:000016">
    <property type="entry name" value="Oligopeptide ABC transporter ATP-binding component"/>
    <property type="match status" value="1"/>
</dbReference>
<evidence type="ECO:0000256" key="1">
    <source>
        <dbReference type="ARBA" id="ARBA00004417"/>
    </source>
</evidence>
<accession>A0A060IC89</accession>
<evidence type="ECO:0000313" key="10">
    <source>
        <dbReference type="Proteomes" id="UP000027180"/>
    </source>
</evidence>
<evidence type="ECO:0000256" key="7">
    <source>
        <dbReference type="ARBA" id="ARBA00023136"/>
    </source>
</evidence>
<dbReference type="GO" id="GO:0005886">
    <property type="term" value="C:plasma membrane"/>
    <property type="evidence" value="ECO:0007669"/>
    <property type="project" value="UniProtKB-SubCell"/>
</dbReference>
<dbReference type="PROSITE" id="PS50893">
    <property type="entry name" value="ABC_TRANSPORTER_2"/>
    <property type="match status" value="1"/>
</dbReference>
<protein>
    <submittedName>
        <fullName evidence="9">Dipeptide/oligopeptide ABC transporter ATP-binding protein</fullName>
    </submittedName>
</protein>
<reference evidence="9 10" key="1">
    <citation type="submission" date="2013-12" db="EMBL/GenBank/DDBJ databases">
        <title>Complete genome sequence of Rhizobium etli bv. mimosae IE4771.</title>
        <authorList>
            <person name="Bustos P."/>
            <person name="Santamaria R.I."/>
            <person name="Lozano L."/>
            <person name="Ormeno-Orrillo E."/>
            <person name="Rogel M.A."/>
            <person name="Romero D."/>
            <person name="Cevallos M.A."/>
            <person name="Martinez-Romero E."/>
            <person name="Gonzalez V."/>
        </authorList>
    </citation>
    <scope>NUCLEOTIDE SEQUENCE [LARGE SCALE GENOMIC DNA]</scope>
    <source>
        <strain evidence="9 10">IE4771</strain>
        <plasmid evidence="10">Plasmid pRetIE4771e</plasmid>
    </source>
</reference>
<dbReference type="InterPro" id="IPR003439">
    <property type="entry name" value="ABC_transporter-like_ATP-bd"/>
</dbReference>
<gene>
    <name evidence="9" type="ORF">IE4771_PE00136</name>
</gene>
<evidence type="ECO:0000256" key="5">
    <source>
        <dbReference type="ARBA" id="ARBA00022741"/>
    </source>
</evidence>
<evidence type="ECO:0000256" key="3">
    <source>
        <dbReference type="ARBA" id="ARBA00022448"/>
    </source>
</evidence>
<keyword evidence="9" id="KW-0614">Plasmid</keyword>